<dbReference type="PROSITE" id="PS50048">
    <property type="entry name" value="ZN2_CY6_FUNGAL_2"/>
    <property type="match status" value="1"/>
</dbReference>
<comment type="subcellular location">
    <subcellularLocation>
        <location evidence="1">Nucleus</location>
    </subcellularLocation>
</comment>
<evidence type="ECO:0000256" key="4">
    <source>
        <dbReference type="ARBA" id="ARBA00022723"/>
    </source>
</evidence>
<feature type="region of interest" description="Disordered" evidence="10">
    <location>
        <begin position="130"/>
        <end position="227"/>
    </location>
</feature>
<dbReference type="CDD" id="cd00067">
    <property type="entry name" value="GAL4"/>
    <property type="match status" value="1"/>
</dbReference>
<dbReference type="Gene3D" id="4.10.240.10">
    <property type="entry name" value="Zn(2)-C6 fungal-type DNA-binding domain"/>
    <property type="match status" value="1"/>
</dbReference>
<dbReference type="InterPro" id="IPR001138">
    <property type="entry name" value="Zn2Cys6_DnaBD"/>
</dbReference>
<evidence type="ECO:0000256" key="7">
    <source>
        <dbReference type="ARBA" id="ARBA00023125"/>
    </source>
</evidence>
<sequence length="746" mass="82696">MSGATDKDYPEFSEGIAEYESSDLYSVHYLGVKETFDPAYRDMAESRLKSEMDENRVMLGAGTVTKLKLDPKDPLRPRRKKARRACFACQRAHLTCGDERPCQRCIKRGLAGDCQDGVRKKAKYLHDTSTEALRPTLGPNYNPINHSPSINDAVATRRDPDTSPHTESFLSSEPAPPYPNTFSRPNPILPPHSTRLSYHGQGTPMSPPFSRQGSGHSISMPQPTSDNRGPFEAPVFAQVINPSPLFNMDLESLNFGNHCGALGFGMLGHISSGVSDALAKDQLQPEHISTSQSLGVVNFGSDVYSNNMTPYDAIFSNNVIDFGGISGNQIQSVPKSLPHGYAMATGPHSQYSPSTEETPSINGVYDISPTTTTFTQNHSQHRPNLQPHKPSKHISTNSIGKPGTIPLTKKRSRDSSAVYNNVREPYSYTAGFHNLTTFLQRRFPANIILRIAKSLASIRPSFIACARTLTRQDLIFMETCFQRTLFEYEEFMHNCCTPTIICRRTGEIAAVNNEFSLLTGWRKDILLGRTGNFNVNRGDDLPASACPQVKSDQSMRQDSSSQPVFLAELLDDDSVVEFYEDFARLAFNDSRGSVTTQCKLLKYCAHNQMFTRSSSVCAAHDDCNVGGPEDNGGKCIEGSLHGGTIDPRKEFWGVDSKHGIEYLERDGKLNCTYCWTVKRDVFDIPMIIVLNVGDSPLETPSWTQIRSILTAFYVFSSCLASENHPIVLLSYHLGIVSQNIPLRRQS</sequence>
<keyword evidence="9" id="KW-0539">Nucleus</keyword>
<evidence type="ECO:0000313" key="12">
    <source>
        <dbReference type="EMBL" id="SZF05465.1"/>
    </source>
</evidence>
<feature type="compositionally biased region" description="Polar residues" evidence="10">
    <location>
        <begin position="209"/>
        <end position="227"/>
    </location>
</feature>
<proteinExistence type="inferred from homology"/>
<keyword evidence="8" id="KW-0804">Transcription</keyword>
<accession>A0A383V0V3</accession>
<evidence type="ECO:0000256" key="10">
    <source>
        <dbReference type="SAM" id="MobiDB-lite"/>
    </source>
</evidence>
<keyword evidence="7" id="KW-0238">DNA-binding</keyword>
<feature type="compositionally biased region" description="Basic and acidic residues" evidence="10">
    <location>
        <begin position="155"/>
        <end position="164"/>
    </location>
</feature>
<dbReference type="GO" id="GO:0005634">
    <property type="term" value="C:nucleus"/>
    <property type="evidence" value="ECO:0007669"/>
    <property type="project" value="UniProtKB-SubCell"/>
</dbReference>
<evidence type="ECO:0000256" key="5">
    <source>
        <dbReference type="ARBA" id="ARBA00022833"/>
    </source>
</evidence>
<keyword evidence="6" id="KW-0805">Transcription regulation</keyword>
<dbReference type="VEuPathDB" id="FungiDB:BLGHR1_16268"/>
<dbReference type="PANTHER" id="PTHR47659">
    <property type="entry name" value="ZN(II)2CYS6 TRANSCRIPTION FACTOR (EUROFUNG)-RELATED"/>
    <property type="match status" value="1"/>
</dbReference>
<gene>
    <name evidence="12" type="ORF">BLGHR1_16268</name>
</gene>
<dbReference type="Pfam" id="PF24990">
    <property type="entry name" value="PAS_13"/>
    <property type="match status" value="1"/>
</dbReference>
<dbReference type="Proteomes" id="UP000275772">
    <property type="component" value="Unassembled WGS sequence"/>
</dbReference>
<keyword evidence="3" id="KW-0312">Gluconeogenesis</keyword>
<dbReference type="InterPro" id="IPR056751">
    <property type="entry name" value="PAS_13"/>
</dbReference>
<dbReference type="InterPro" id="IPR036864">
    <property type="entry name" value="Zn2-C6_fun-type_DNA-bd_sf"/>
</dbReference>
<dbReference type="SUPFAM" id="SSF57701">
    <property type="entry name" value="Zn2/Cys6 DNA-binding domain"/>
    <property type="match status" value="1"/>
</dbReference>
<dbReference type="AlphaFoldDB" id="A0A383V0V3"/>
<evidence type="ECO:0000256" key="2">
    <source>
        <dbReference type="ARBA" id="ARBA00010855"/>
    </source>
</evidence>
<dbReference type="InterPro" id="IPR050335">
    <property type="entry name" value="ERT1_acuK_gluconeogen_tf"/>
</dbReference>
<name>A0A383V0V3_BLUHO</name>
<evidence type="ECO:0000256" key="6">
    <source>
        <dbReference type="ARBA" id="ARBA00023015"/>
    </source>
</evidence>
<organism evidence="12 13">
    <name type="scientific">Blumeria hordei</name>
    <name type="common">Barley powdery mildew</name>
    <name type="synonym">Blumeria graminis f. sp. hordei</name>
    <dbReference type="NCBI Taxonomy" id="2867405"/>
    <lineage>
        <taxon>Eukaryota</taxon>
        <taxon>Fungi</taxon>
        <taxon>Dikarya</taxon>
        <taxon>Ascomycota</taxon>
        <taxon>Pezizomycotina</taxon>
        <taxon>Leotiomycetes</taxon>
        <taxon>Erysiphales</taxon>
        <taxon>Erysiphaceae</taxon>
        <taxon>Blumeria</taxon>
    </lineage>
</organism>
<feature type="region of interest" description="Disordered" evidence="10">
    <location>
        <begin position="374"/>
        <end position="412"/>
    </location>
</feature>
<dbReference type="SMART" id="SM00066">
    <property type="entry name" value="GAL4"/>
    <property type="match status" value="1"/>
</dbReference>
<reference evidence="12 13" key="1">
    <citation type="submission" date="2017-11" db="EMBL/GenBank/DDBJ databases">
        <authorList>
            <person name="Kracher B."/>
        </authorList>
    </citation>
    <scope>NUCLEOTIDE SEQUENCE [LARGE SCALE GENOMIC DNA]</scope>
    <source>
        <strain evidence="12 13">RACE1</strain>
    </source>
</reference>
<feature type="domain" description="Zn(2)-C6 fungal-type" evidence="11">
    <location>
        <begin position="85"/>
        <end position="114"/>
    </location>
</feature>
<dbReference type="GO" id="GO:0000977">
    <property type="term" value="F:RNA polymerase II transcription regulatory region sequence-specific DNA binding"/>
    <property type="evidence" value="ECO:0007669"/>
    <property type="project" value="TreeGrafter"/>
</dbReference>
<dbReference type="GO" id="GO:0008270">
    <property type="term" value="F:zinc ion binding"/>
    <property type="evidence" value="ECO:0007669"/>
    <property type="project" value="InterPro"/>
</dbReference>
<dbReference type="GO" id="GO:0000981">
    <property type="term" value="F:DNA-binding transcription factor activity, RNA polymerase II-specific"/>
    <property type="evidence" value="ECO:0007669"/>
    <property type="project" value="InterPro"/>
</dbReference>
<evidence type="ECO:0000256" key="9">
    <source>
        <dbReference type="ARBA" id="ARBA00023242"/>
    </source>
</evidence>
<evidence type="ECO:0000259" key="11">
    <source>
        <dbReference type="PROSITE" id="PS50048"/>
    </source>
</evidence>
<evidence type="ECO:0000256" key="8">
    <source>
        <dbReference type="ARBA" id="ARBA00023163"/>
    </source>
</evidence>
<dbReference type="GO" id="GO:0006094">
    <property type="term" value="P:gluconeogenesis"/>
    <property type="evidence" value="ECO:0007669"/>
    <property type="project" value="UniProtKB-KW"/>
</dbReference>
<evidence type="ECO:0000256" key="1">
    <source>
        <dbReference type="ARBA" id="ARBA00004123"/>
    </source>
</evidence>
<keyword evidence="5" id="KW-0862">Zinc</keyword>
<comment type="similarity">
    <text evidence="2">Belongs to the ERT1/acuK family.</text>
</comment>
<protein>
    <recommendedName>
        <fullName evidence="11">Zn(2)-C6 fungal-type domain-containing protein</fullName>
    </recommendedName>
</protein>
<evidence type="ECO:0000256" key="3">
    <source>
        <dbReference type="ARBA" id="ARBA00022432"/>
    </source>
</evidence>
<dbReference type="EMBL" id="UNSH01000081">
    <property type="protein sequence ID" value="SZF05465.1"/>
    <property type="molecule type" value="Genomic_DNA"/>
</dbReference>
<keyword evidence="4" id="KW-0479">Metal-binding</keyword>
<dbReference type="GO" id="GO:0009267">
    <property type="term" value="P:cellular response to starvation"/>
    <property type="evidence" value="ECO:0007669"/>
    <property type="project" value="TreeGrafter"/>
</dbReference>
<evidence type="ECO:0000313" key="13">
    <source>
        <dbReference type="Proteomes" id="UP000275772"/>
    </source>
</evidence>
<dbReference type="PANTHER" id="PTHR47659:SF1">
    <property type="entry name" value="TRANSCRIPTION ACTIVATOR OF GLUCONEOGENESIS ERT1"/>
    <property type="match status" value="1"/>
</dbReference>